<organism evidence="2 4">
    <name type="scientific">Bradyrhizobium centrolobii</name>
    <dbReference type="NCBI Taxonomy" id="1505087"/>
    <lineage>
        <taxon>Bacteria</taxon>
        <taxon>Pseudomonadati</taxon>
        <taxon>Pseudomonadota</taxon>
        <taxon>Alphaproteobacteria</taxon>
        <taxon>Hyphomicrobiales</taxon>
        <taxon>Nitrobacteraceae</taxon>
        <taxon>Bradyrhizobium</taxon>
    </lineage>
</organism>
<dbReference type="OrthoDB" id="7375391at2"/>
<name>A0A176YI48_9BRAD</name>
<reference evidence="2 4" key="1">
    <citation type="submission" date="2016-03" db="EMBL/GenBank/DDBJ databases">
        <title>Draft Genome Sequence of the Strain BR 10245 (Bradyrhizobium sp.) isolated from nodules of Centrolobium paraense.</title>
        <authorList>
            <person name="Simoes-Araujo J.L.Sr."/>
            <person name="Barauna A.C."/>
            <person name="Silva K."/>
            <person name="Zilli J.E."/>
        </authorList>
    </citation>
    <scope>NUCLEOTIDE SEQUENCE [LARGE SCALE GENOMIC DNA]</scope>
    <source>
        <strain evidence="2 4">BR 10245</strain>
    </source>
</reference>
<evidence type="ECO:0000256" key="1">
    <source>
        <dbReference type="SAM" id="SignalP"/>
    </source>
</evidence>
<proteinExistence type="predicted"/>
<dbReference type="AlphaFoldDB" id="A0A176YI48"/>
<keyword evidence="1" id="KW-0732">Signal</keyword>
<feature type="signal peptide" evidence="1">
    <location>
        <begin position="1"/>
        <end position="21"/>
    </location>
</feature>
<sequence>MRRVATIALALIALGASGVGAYQLAPSPTDRPAHWREIAWPFPRDGWPAGRAFRCVGACEGAELYVRAKLGFCNCDRGVADDDEVDRVTDLDLISPRFAATAPGEKVGVGEMHGRARQYDLDMADGTRRVAIGIALSRRCDLLVAVAQGAREAMAVRSVALEFLETQEMKSWMTAALDGR</sequence>
<protein>
    <submittedName>
        <fullName evidence="2">Uncharacterized protein</fullName>
    </submittedName>
</protein>
<evidence type="ECO:0000313" key="3">
    <source>
        <dbReference type="EMBL" id="OAF07631.1"/>
    </source>
</evidence>
<dbReference type="EMBL" id="LUUB01000066">
    <property type="protein sequence ID" value="OAF07631.1"/>
    <property type="molecule type" value="Genomic_DNA"/>
</dbReference>
<evidence type="ECO:0000313" key="4">
    <source>
        <dbReference type="Proteomes" id="UP000076959"/>
    </source>
</evidence>
<dbReference type="STRING" id="1505087.AYJ54_17365"/>
<gene>
    <name evidence="3" type="ORF">AYJ54_17365</name>
    <name evidence="2" type="ORF">AYJ54_19885</name>
</gene>
<dbReference type="Proteomes" id="UP000076959">
    <property type="component" value="Unassembled WGS sequence"/>
</dbReference>
<evidence type="ECO:0000313" key="2">
    <source>
        <dbReference type="EMBL" id="OAF06403.1"/>
    </source>
</evidence>
<comment type="caution">
    <text evidence="2">The sequence shown here is derived from an EMBL/GenBank/DDBJ whole genome shotgun (WGS) entry which is preliminary data.</text>
</comment>
<dbReference type="EMBL" id="LUUB01000077">
    <property type="protein sequence ID" value="OAF06403.1"/>
    <property type="molecule type" value="Genomic_DNA"/>
</dbReference>
<dbReference type="RefSeq" id="WP_063702158.1">
    <property type="nucleotide sequence ID" value="NZ_LUUB01000066.1"/>
</dbReference>
<accession>A0A176YI48</accession>
<keyword evidence="4" id="KW-1185">Reference proteome</keyword>
<feature type="chain" id="PRO_5011160378" evidence="1">
    <location>
        <begin position="22"/>
        <end position="180"/>
    </location>
</feature>